<dbReference type="PANTHER" id="PTHR38593">
    <property type="entry name" value="BLR2558 PROTEIN"/>
    <property type="match status" value="1"/>
</dbReference>
<keyword evidence="4" id="KW-1185">Reference proteome</keyword>
<evidence type="ECO:0000313" key="4">
    <source>
        <dbReference type="Proteomes" id="UP000646738"/>
    </source>
</evidence>
<dbReference type="Pfam" id="PF13628">
    <property type="entry name" value="DUF4142"/>
    <property type="match status" value="1"/>
</dbReference>
<name>A0ABQ3RKW6_STRRR</name>
<organism evidence="3 4">
    <name type="scientific">Streptomyces rubradiris</name>
    <name type="common">Streptomyces achromogenes subsp. rubradiris</name>
    <dbReference type="NCBI Taxonomy" id="285531"/>
    <lineage>
        <taxon>Bacteria</taxon>
        <taxon>Bacillati</taxon>
        <taxon>Actinomycetota</taxon>
        <taxon>Actinomycetes</taxon>
        <taxon>Kitasatosporales</taxon>
        <taxon>Streptomycetaceae</taxon>
        <taxon>Streptomyces</taxon>
    </lineage>
</organism>
<evidence type="ECO:0000256" key="1">
    <source>
        <dbReference type="SAM" id="MobiDB-lite"/>
    </source>
</evidence>
<proteinExistence type="predicted"/>
<dbReference type="PANTHER" id="PTHR38593:SF1">
    <property type="entry name" value="BLR2558 PROTEIN"/>
    <property type="match status" value="1"/>
</dbReference>
<sequence>MRFSRNATGTLFVGGAMALTLAALAYPAMLGLSQVSGAPDRVIASTRWGPLTEQDRDFVVKVRAAGLWEYPVGQIGLRKGGSEAVITASRHLVDGHAALDTTCRAIAPLLNITLPDEASPQQRGFVRQLDGESGRRFDTDFANILRMTHGSIFNTVAKIRSTTKNSLVRALADQANDTVLDHISMMEKTGLVDFDRTLFQQTTSPKLPDSDLTPPPPAAGRPEVVLTPPPSATSTPVDIDALAGGGTGAGPSPAPPAG</sequence>
<evidence type="ECO:0000259" key="2">
    <source>
        <dbReference type="Pfam" id="PF13628"/>
    </source>
</evidence>
<evidence type="ECO:0000313" key="3">
    <source>
        <dbReference type="EMBL" id="GHI56496.1"/>
    </source>
</evidence>
<dbReference type="EMBL" id="BNEA01000015">
    <property type="protein sequence ID" value="GHI56496.1"/>
    <property type="molecule type" value="Genomic_DNA"/>
</dbReference>
<protein>
    <recommendedName>
        <fullName evidence="2">DUF4142 domain-containing protein</fullName>
    </recommendedName>
</protein>
<reference evidence="4" key="1">
    <citation type="submission" date="2023-07" db="EMBL/GenBank/DDBJ databases">
        <title>Whole genome shotgun sequence of Streptomyces achromogenes subsp. rubradiris NBRC 14000.</title>
        <authorList>
            <person name="Komaki H."/>
            <person name="Tamura T."/>
        </authorList>
    </citation>
    <scope>NUCLEOTIDE SEQUENCE [LARGE SCALE GENOMIC DNA]</scope>
    <source>
        <strain evidence="4">NBRC 14000</strain>
    </source>
</reference>
<gene>
    <name evidence="3" type="ORF">Srubr_63420</name>
</gene>
<comment type="caution">
    <text evidence="3">The sequence shown here is derived from an EMBL/GenBank/DDBJ whole genome shotgun (WGS) entry which is preliminary data.</text>
</comment>
<dbReference type="Proteomes" id="UP000646738">
    <property type="component" value="Unassembled WGS sequence"/>
</dbReference>
<accession>A0ABQ3RKW6</accession>
<feature type="region of interest" description="Disordered" evidence="1">
    <location>
        <begin position="202"/>
        <end position="258"/>
    </location>
</feature>
<feature type="domain" description="DUF4142" evidence="2">
    <location>
        <begin position="54"/>
        <end position="187"/>
    </location>
</feature>
<dbReference type="InterPro" id="IPR025419">
    <property type="entry name" value="DUF4142"/>
</dbReference>